<sequence>MIKNSKYSFLKGNLTNNGTRNSTNPHYNLTITDQNGENYQININVRSRIAPYDVEYFIKENINHPIVNRCFKLANQMYVDLETGIDGYCIDYLRGNFFDYNYKTVLPFVKDDQVSELETIFNKIVTPALNNSKYKIGVWGMSYGNNDGTKGIHDIHMNQGNDTRFKSENGIWQDGAFAIYHEENKLVEHMIFIMFQSQCTNTDDSGDCKT</sequence>
<dbReference type="Proteomes" id="UP000004057">
    <property type="component" value="Unassembled WGS sequence"/>
</dbReference>
<dbReference type="AlphaFoldDB" id="A0AAI9X151"/>
<name>A0AAI9X151_SPIME</name>
<evidence type="ECO:0008006" key="3">
    <source>
        <dbReference type="Google" id="ProtNLM"/>
    </source>
</evidence>
<dbReference type="EMBL" id="AGBZ02000001">
    <property type="protein sequence ID" value="KAI92738.1"/>
    <property type="molecule type" value="Genomic_DNA"/>
</dbReference>
<gene>
    <name evidence="1" type="ORF">SPM_001555</name>
</gene>
<protein>
    <recommendedName>
        <fullName evidence="3">DUF2278 domain-containing protein</fullName>
    </recommendedName>
</protein>
<accession>A0AAI9X151</accession>
<dbReference type="InterPro" id="IPR019268">
    <property type="entry name" value="DUF2278"/>
</dbReference>
<organism evidence="1 2">
    <name type="scientific">Spiroplasma melliferum KC3</name>
    <dbReference type="NCBI Taxonomy" id="570509"/>
    <lineage>
        <taxon>Bacteria</taxon>
        <taxon>Bacillati</taxon>
        <taxon>Mycoplasmatota</taxon>
        <taxon>Mollicutes</taxon>
        <taxon>Entomoplasmatales</taxon>
        <taxon>Spiroplasmataceae</taxon>
        <taxon>Spiroplasma</taxon>
    </lineage>
</organism>
<evidence type="ECO:0000313" key="2">
    <source>
        <dbReference type="Proteomes" id="UP000004057"/>
    </source>
</evidence>
<proteinExistence type="predicted"/>
<reference evidence="1 2" key="1">
    <citation type="journal article" date="2012" name="J. Proteome Res.">
        <title>Application of Spiroplasma melliferum proteogenomic profiling for the discovery of virulence factors and pathogenicity mechanisms in host-associated spiroplasmas.</title>
        <authorList>
            <person name="Alexeev D."/>
            <person name="Kostrjukova E."/>
            <person name="Aliper A."/>
            <person name="Popenko A."/>
            <person name="Bazaleev N."/>
            <person name="Tyakht A."/>
            <person name="Selezneva O."/>
            <person name="Akopian T."/>
            <person name="Prichodko E."/>
            <person name="Kondratov I."/>
            <person name="Chukin M."/>
            <person name="Demina I."/>
            <person name="Galyamina M."/>
            <person name="Kamashev D."/>
            <person name="Vanyushkina A."/>
            <person name="Ladygina V."/>
            <person name="Levitskii S."/>
            <person name="Lazarev V."/>
            <person name="Govorun V."/>
        </authorList>
    </citation>
    <scope>NUCLEOTIDE SEQUENCE [LARGE SCALE GENOMIC DNA]</scope>
    <source>
        <strain evidence="1 2">KC3</strain>
    </source>
</reference>
<comment type="caution">
    <text evidence="1">The sequence shown here is derived from an EMBL/GenBank/DDBJ whole genome shotgun (WGS) entry which is preliminary data.</text>
</comment>
<dbReference type="RefSeq" id="WP_004027847.1">
    <property type="nucleotide sequence ID" value="NZ_AGBZ02000001.1"/>
</dbReference>
<dbReference type="Pfam" id="PF10042">
    <property type="entry name" value="DUF2278"/>
    <property type="match status" value="1"/>
</dbReference>
<evidence type="ECO:0000313" key="1">
    <source>
        <dbReference type="EMBL" id="KAI92738.1"/>
    </source>
</evidence>